<dbReference type="EMBL" id="CP012275">
    <property type="protein sequence ID" value="AMV63006.1"/>
    <property type="molecule type" value="Genomic_DNA"/>
</dbReference>
<comment type="subcellular location">
    <subcellularLocation>
        <location evidence="1">Cytoplasm</location>
    </subcellularLocation>
</comment>
<keyword evidence="2 5" id="KW-0645">Protease</keyword>
<dbReference type="InterPro" id="IPR004134">
    <property type="entry name" value="Peptidase_C1B"/>
</dbReference>
<dbReference type="Pfam" id="PF03051">
    <property type="entry name" value="Peptidase_C1_2"/>
    <property type="match status" value="1"/>
</dbReference>
<accession>A0A0R2HVV9</accession>
<dbReference type="PROSITE" id="PS00639">
    <property type="entry name" value="THIOL_PROTEASE_HIS"/>
    <property type="match status" value="1"/>
</dbReference>
<dbReference type="AlphaFoldDB" id="A0A0R2HVV9"/>
<dbReference type="PANTHER" id="PTHR10363:SF2">
    <property type="entry name" value="BLEOMYCIN HYDROLASE"/>
    <property type="match status" value="1"/>
</dbReference>
<evidence type="ECO:0000256" key="1">
    <source>
        <dbReference type="ARBA" id="ARBA00004496"/>
    </source>
</evidence>
<evidence type="ECO:0000313" key="7">
    <source>
        <dbReference type="EMBL" id="AMV63006.1"/>
    </source>
</evidence>
<feature type="active site" evidence="6">
    <location>
        <position position="362"/>
    </location>
</feature>
<evidence type="ECO:0000256" key="4">
    <source>
        <dbReference type="ARBA" id="ARBA00022807"/>
    </source>
</evidence>
<dbReference type="PANTHER" id="PTHR10363">
    <property type="entry name" value="BLEOMYCIN HYDROLASE"/>
    <property type="match status" value="1"/>
</dbReference>
<sequence>MGKEISQENVTKFRKNFGKDNRNSAVQRAATKNGVLNASEDIAAKVRLNRTFSIELDTGKVTNQRHSGRCWLFSLLNTLRHQLADKENMKDFEFSESYSFFWDKVERANVFYENIIRTADKPTSDREVAVYLDSPDDDGGQWAMAAGLVQKYGVVPASVMPESFNTNDTSGFASSLNLKLRKDAVELRELKNSGATEGQLNAKRDQLLGEVYQMTAIAVGTPPEKFDFEYWDDKKNYHRDADLTPKAFYDKYIGVDLDDYVVVTNSPDKPFDKLYSLPAEDNIVGGKKITLLNVDMEVLRKAAIAQLKDGETVWFGNDVLEQMDRNDGLLDSKLYRTDELFDVDLSMSKAERLQYGQAAVSHAMTLTGVDVVNDEATKWKVENSWGDKSGEKGYFAMTDDWFENYVYQVVVHRKYLTAAQLKIADSTPEPLPVWDPMM</sequence>
<feature type="active site" evidence="6">
    <location>
        <position position="70"/>
    </location>
</feature>
<dbReference type="SUPFAM" id="SSF54001">
    <property type="entry name" value="Cysteine proteinases"/>
    <property type="match status" value="1"/>
</dbReference>
<dbReference type="OrthoDB" id="1111399at2"/>
<dbReference type="EMBL" id="CP012288">
    <property type="protein sequence ID" value="AMV67107.1"/>
    <property type="molecule type" value="Genomic_DNA"/>
</dbReference>
<gene>
    <name evidence="7" type="ORF">ADU70_1522</name>
    <name evidence="8" type="ORF">ADU72_1174</name>
</gene>
<evidence type="ECO:0000256" key="5">
    <source>
        <dbReference type="PIRNR" id="PIRNR005700"/>
    </source>
</evidence>
<dbReference type="InterPro" id="IPR025660">
    <property type="entry name" value="Pept_his_AS"/>
</dbReference>
<dbReference type="GO" id="GO:0043418">
    <property type="term" value="P:homocysteine catabolic process"/>
    <property type="evidence" value="ECO:0007669"/>
    <property type="project" value="TreeGrafter"/>
</dbReference>
<dbReference type="GO" id="GO:0005737">
    <property type="term" value="C:cytoplasm"/>
    <property type="evidence" value="ECO:0007669"/>
    <property type="project" value="UniProtKB-SubCell"/>
</dbReference>
<dbReference type="GO" id="GO:0070005">
    <property type="term" value="F:cysteine-type aminopeptidase activity"/>
    <property type="evidence" value="ECO:0007669"/>
    <property type="project" value="InterPro"/>
</dbReference>
<evidence type="ECO:0000313" key="9">
    <source>
        <dbReference type="Proteomes" id="UP000076244"/>
    </source>
</evidence>
<dbReference type="Gene3D" id="3.90.70.10">
    <property type="entry name" value="Cysteine proteinases"/>
    <property type="match status" value="1"/>
</dbReference>
<keyword evidence="5 7" id="KW-0031">Aminopeptidase</keyword>
<keyword evidence="4 5" id="KW-0788">Thiol protease</keyword>
<protein>
    <recommendedName>
        <fullName evidence="5">Aminopeptidase</fullName>
    </recommendedName>
</protein>
<proteinExistence type="inferred from homology"/>
<dbReference type="KEGG" id="pdm:ADU72_1174"/>
<organism evidence="7 10">
    <name type="scientific">Pediococcus damnosus</name>
    <dbReference type="NCBI Taxonomy" id="51663"/>
    <lineage>
        <taxon>Bacteria</taxon>
        <taxon>Bacillati</taxon>
        <taxon>Bacillota</taxon>
        <taxon>Bacilli</taxon>
        <taxon>Lactobacillales</taxon>
        <taxon>Lactobacillaceae</taxon>
        <taxon>Pediococcus</taxon>
    </lineage>
</organism>
<comment type="similarity">
    <text evidence="5">Belongs to the peptidase C1 family.</text>
</comment>
<dbReference type="CDD" id="cd00585">
    <property type="entry name" value="Peptidase_C1B"/>
    <property type="match status" value="1"/>
</dbReference>
<evidence type="ECO:0000256" key="2">
    <source>
        <dbReference type="ARBA" id="ARBA00022670"/>
    </source>
</evidence>
<evidence type="ECO:0000313" key="8">
    <source>
        <dbReference type="EMBL" id="AMV67107.1"/>
    </source>
</evidence>
<dbReference type="GeneID" id="57276323"/>
<dbReference type="Proteomes" id="UP000076244">
    <property type="component" value="Chromosome"/>
</dbReference>
<dbReference type="PIRSF" id="PIRSF005700">
    <property type="entry name" value="PepC"/>
    <property type="match status" value="1"/>
</dbReference>
<evidence type="ECO:0000256" key="6">
    <source>
        <dbReference type="PIRSR" id="PIRSR005700-1"/>
    </source>
</evidence>
<feature type="active site" evidence="6">
    <location>
        <position position="383"/>
    </location>
</feature>
<reference evidence="9 10" key="1">
    <citation type="journal article" date="2016" name="PLoS ONE">
        <title>The Identification of Novel Diagnostic Marker Genes for the Detection of Beer Spoiling Pediococcus damnosus Strains Using the BlAst Diagnostic Gene findEr.</title>
        <authorList>
            <person name="Behr J."/>
            <person name="Geissler A.J."/>
            <person name="Schmid J."/>
            <person name="Zehe A."/>
            <person name="Vogel R.F."/>
        </authorList>
    </citation>
    <scope>NUCLEOTIDE SEQUENCE [LARGE SCALE GENOMIC DNA]</scope>
    <source>
        <strain evidence="7 10">TMW 2.1533</strain>
        <strain evidence="8 9">TMW 2.1535</strain>
    </source>
</reference>
<keyword evidence="9" id="KW-1185">Reference proteome</keyword>
<dbReference type="InterPro" id="IPR038765">
    <property type="entry name" value="Papain-like_cys_pep_sf"/>
</dbReference>
<dbReference type="GO" id="GO:0009636">
    <property type="term" value="P:response to toxic substance"/>
    <property type="evidence" value="ECO:0007669"/>
    <property type="project" value="TreeGrafter"/>
</dbReference>
<dbReference type="GO" id="GO:0006508">
    <property type="term" value="P:proteolysis"/>
    <property type="evidence" value="ECO:0007669"/>
    <property type="project" value="UniProtKB-KW"/>
</dbReference>
<evidence type="ECO:0000256" key="3">
    <source>
        <dbReference type="ARBA" id="ARBA00022801"/>
    </source>
</evidence>
<dbReference type="RefSeq" id="WP_046870962.1">
    <property type="nucleotide sequence ID" value="NZ_BAAAXI010000020.1"/>
</dbReference>
<dbReference type="Proteomes" id="UP000076405">
    <property type="component" value="Chromosome"/>
</dbReference>
<keyword evidence="3 5" id="KW-0378">Hydrolase</keyword>
<name>A0A0R2HVV9_9LACO</name>
<evidence type="ECO:0000313" key="10">
    <source>
        <dbReference type="Proteomes" id="UP000076405"/>
    </source>
</evidence>